<reference evidence="2 3" key="1">
    <citation type="submission" date="2018-05" db="EMBL/GenBank/DDBJ databases">
        <title>Evolution of GPA BGCs.</title>
        <authorList>
            <person name="Waglechner N."/>
            <person name="Wright G.D."/>
        </authorList>
    </citation>
    <scope>NUCLEOTIDE SEQUENCE [LARGE SCALE GENOMIC DNA]</scope>
    <source>
        <strain evidence="2 3">DSM 5908</strain>
    </source>
</reference>
<feature type="region of interest" description="Disordered" evidence="1">
    <location>
        <begin position="46"/>
        <end position="79"/>
    </location>
</feature>
<evidence type="ECO:0000256" key="1">
    <source>
        <dbReference type="SAM" id="MobiDB-lite"/>
    </source>
</evidence>
<feature type="compositionally biased region" description="Basic residues" evidence="1">
    <location>
        <begin position="61"/>
        <end position="79"/>
    </location>
</feature>
<proteinExistence type="predicted"/>
<protein>
    <submittedName>
        <fullName evidence="2">Uncharacterized protein</fullName>
    </submittedName>
</protein>
<keyword evidence="3" id="KW-1185">Reference proteome</keyword>
<dbReference type="RefSeq" id="WP_020642011.1">
    <property type="nucleotide sequence ID" value="NZ_QHHU01000156.1"/>
</dbReference>
<dbReference type="OrthoDB" id="3637825at2"/>
<accession>A0A428VU66</accession>
<sequence>MTAAADLRPPGGPIRVGELLLSTVLTLASRGPMSAENFLALLTAPVPQPRSRPSRGTRVTAGHRPHAPRPTLRARRMNP</sequence>
<evidence type="ECO:0000313" key="2">
    <source>
        <dbReference type="EMBL" id="RSM34361.1"/>
    </source>
</evidence>
<organism evidence="2 3">
    <name type="scientific">Amycolatopsis balhimycina DSM 5908</name>
    <dbReference type="NCBI Taxonomy" id="1081091"/>
    <lineage>
        <taxon>Bacteria</taxon>
        <taxon>Bacillati</taxon>
        <taxon>Actinomycetota</taxon>
        <taxon>Actinomycetes</taxon>
        <taxon>Pseudonocardiales</taxon>
        <taxon>Pseudonocardiaceae</taxon>
        <taxon>Amycolatopsis</taxon>
    </lineage>
</organism>
<name>A0A428VU66_AMYBA</name>
<comment type="caution">
    <text evidence="2">The sequence shown here is derived from an EMBL/GenBank/DDBJ whole genome shotgun (WGS) entry which is preliminary data.</text>
</comment>
<gene>
    <name evidence="2" type="ORF">DMA12_48595</name>
</gene>
<evidence type="ECO:0000313" key="3">
    <source>
        <dbReference type="Proteomes" id="UP000286716"/>
    </source>
</evidence>
<dbReference type="Proteomes" id="UP000286716">
    <property type="component" value="Unassembled WGS sequence"/>
</dbReference>
<dbReference type="AlphaFoldDB" id="A0A428VU66"/>
<dbReference type="EMBL" id="QHHU01000156">
    <property type="protein sequence ID" value="RSM34361.1"/>
    <property type="molecule type" value="Genomic_DNA"/>
</dbReference>